<proteinExistence type="predicted"/>
<dbReference type="VEuPathDB" id="VectorBase:GPAI018066"/>
<accession>A0A1A9ZL49</accession>
<organism evidence="1 2">
    <name type="scientific">Glossina pallidipes</name>
    <name type="common">Tsetse fly</name>
    <dbReference type="NCBI Taxonomy" id="7398"/>
    <lineage>
        <taxon>Eukaryota</taxon>
        <taxon>Metazoa</taxon>
        <taxon>Ecdysozoa</taxon>
        <taxon>Arthropoda</taxon>
        <taxon>Hexapoda</taxon>
        <taxon>Insecta</taxon>
        <taxon>Pterygota</taxon>
        <taxon>Neoptera</taxon>
        <taxon>Endopterygota</taxon>
        <taxon>Diptera</taxon>
        <taxon>Brachycera</taxon>
        <taxon>Muscomorpha</taxon>
        <taxon>Hippoboscoidea</taxon>
        <taxon>Glossinidae</taxon>
        <taxon>Glossina</taxon>
    </lineage>
</organism>
<evidence type="ECO:0000313" key="2">
    <source>
        <dbReference type="Proteomes" id="UP000092445"/>
    </source>
</evidence>
<keyword evidence="2" id="KW-1185">Reference proteome</keyword>
<evidence type="ECO:0000313" key="1">
    <source>
        <dbReference type="EnsemblMetazoa" id="GPAI018066-PA"/>
    </source>
</evidence>
<name>A0A1A9ZL49_GLOPL</name>
<dbReference type="Proteomes" id="UP000092445">
    <property type="component" value="Unassembled WGS sequence"/>
</dbReference>
<protein>
    <submittedName>
        <fullName evidence="1">Uncharacterized protein</fullName>
    </submittedName>
</protein>
<dbReference type="EnsemblMetazoa" id="GPAI018066-RA">
    <property type="protein sequence ID" value="GPAI018066-PA"/>
    <property type="gene ID" value="GPAI018066"/>
</dbReference>
<dbReference type="AlphaFoldDB" id="A0A1A9ZL49"/>
<reference evidence="2" key="1">
    <citation type="submission" date="2014-03" db="EMBL/GenBank/DDBJ databases">
        <authorList>
            <person name="Aksoy S."/>
            <person name="Warren W."/>
            <person name="Wilson R.K."/>
        </authorList>
    </citation>
    <scope>NUCLEOTIDE SEQUENCE [LARGE SCALE GENOMIC DNA]</scope>
    <source>
        <strain evidence="2">IAEA</strain>
    </source>
</reference>
<reference evidence="1" key="2">
    <citation type="submission" date="2020-05" db="UniProtKB">
        <authorList>
            <consortium name="EnsemblMetazoa"/>
        </authorList>
    </citation>
    <scope>IDENTIFICATION</scope>
    <source>
        <strain evidence="1">IAEA</strain>
    </source>
</reference>
<sequence length="122" mass="14177">MSYLHTNGMHSDYQLNVTNQQMVMYMKRPKLKLRVISWKVMYCLLCFALQRFVLYRAMSLQIGTTPNIMGSKIIAKPPLIILSIVPSCQTDALQTWHNAASVNLLNRDYRLKMRLKKKSSKP</sequence>